<evidence type="ECO:0000256" key="8">
    <source>
        <dbReference type="ARBA" id="ARBA00023170"/>
    </source>
</evidence>
<dbReference type="InterPro" id="IPR000276">
    <property type="entry name" value="GPCR_Rhodpsn"/>
</dbReference>
<keyword evidence="10 11" id="KW-0807">Transducer</keyword>
<evidence type="ECO:0000256" key="3">
    <source>
        <dbReference type="ARBA" id="ARBA00022475"/>
    </source>
</evidence>
<feature type="transmembrane region" description="Helical" evidence="12">
    <location>
        <begin position="206"/>
        <end position="229"/>
    </location>
</feature>
<dbReference type="InterPro" id="IPR008365">
    <property type="entry name" value="Prostanoid_rcpt"/>
</dbReference>
<keyword evidence="5 12" id="KW-1133">Transmembrane helix</keyword>
<dbReference type="EMBL" id="JARGDH010000002">
    <property type="protein sequence ID" value="KAL0275603.1"/>
    <property type="molecule type" value="Genomic_DNA"/>
</dbReference>
<keyword evidence="7 12" id="KW-0472">Membrane</keyword>
<gene>
    <name evidence="14" type="ORF">PYX00_003408</name>
</gene>
<evidence type="ECO:0000256" key="7">
    <source>
        <dbReference type="ARBA" id="ARBA00023136"/>
    </source>
</evidence>
<dbReference type="PANTHER" id="PTHR11866:SF16">
    <property type="entry name" value="PROSTAGLANDIN E2 RECEPTOR EP4 SUBTYPE-LIKE PROTEIN"/>
    <property type="match status" value="1"/>
</dbReference>
<dbReference type="AlphaFoldDB" id="A0AAW2I0Y6"/>
<evidence type="ECO:0000313" key="14">
    <source>
        <dbReference type="EMBL" id="KAL0275603.1"/>
    </source>
</evidence>
<feature type="transmembrane region" description="Helical" evidence="12">
    <location>
        <begin position="85"/>
        <end position="102"/>
    </location>
</feature>
<comment type="caution">
    <text evidence="14">The sequence shown here is derived from an EMBL/GenBank/DDBJ whole genome shotgun (WGS) entry which is preliminary data.</text>
</comment>
<dbReference type="Pfam" id="PF00001">
    <property type="entry name" value="7tm_1"/>
    <property type="match status" value="1"/>
</dbReference>
<evidence type="ECO:0000256" key="12">
    <source>
        <dbReference type="SAM" id="Phobius"/>
    </source>
</evidence>
<evidence type="ECO:0000256" key="5">
    <source>
        <dbReference type="ARBA" id="ARBA00022989"/>
    </source>
</evidence>
<evidence type="ECO:0000256" key="4">
    <source>
        <dbReference type="ARBA" id="ARBA00022692"/>
    </source>
</evidence>
<dbReference type="PRINTS" id="PR00237">
    <property type="entry name" value="GPCRRHODOPSN"/>
</dbReference>
<dbReference type="GO" id="GO:0005886">
    <property type="term" value="C:plasma membrane"/>
    <property type="evidence" value="ECO:0007669"/>
    <property type="project" value="UniProtKB-SubCell"/>
</dbReference>
<dbReference type="PROSITE" id="PS00237">
    <property type="entry name" value="G_PROTEIN_RECEP_F1_1"/>
    <property type="match status" value="1"/>
</dbReference>
<proteinExistence type="inferred from homology"/>
<dbReference type="Gene3D" id="1.20.1070.10">
    <property type="entry name" value="Rhodopsin 7-helix transmembrane proteins"/>
    <property type="match status" value="1"/>
</dbReference>
<dbReference type="PROSITE" id="PS50262">
    <property type="entry name" value="G_PROTEIN_RECEP_F1_2"/>
    <property type="match status" value="1"/>
</dbReference>
<feature type="transmembrane region" description="Helical" evidence="12">
    <location>
        <begin position="274"/>
        <end position="294"/>
    </location>
</feature>
<evidence type="ECO:0000256" key="10">
    <source>
        <dbReference type="ARBA" id="ARBA00023224"/>
    </source>
</evidence>
<comment type="similarity">
    <text evidence="2 11">Belongs to the G-protein coupled receptor 1 family.</text>
</comment>
<dbReference type="SUPFAM" id="SSF81321">
    <property type="entry name" value="Family A G protein-coupled receptor-like"/>
    <property type="match status" value="1"/>
</dbReference>
<keyword evidence="6 11" id="KW-0297">G-protein coupled receptor</keyword>
<reference evidence="14" key="1">
    <citation type="journal article" date="2024" name="Gigascience">
        <title>Chromosome-level genome of the poultry shaft louse Menopon gallinae provides insight into the host-switching and adaptive evolution of parasitic lice.</title>
        <authorList>
            <person name="Xu Y."/>
            <person name="Ma L."/>
            <person name="Liu S."/>
            <person name="Liang Y."/>
            <person name="Liu Q."/>
            <person name="He Z."/>
            <person name="Tian L."/>
            <person name="Duan Y."/>
            <person name="Cai W."/>
            <person name="Li H."/>
            <person name="Song F."/>
        </authorList>
    </citation>
    <scope>NUCLEOTIDE SEQUENCE</scope>
    <source>
        <strain evidence="14">Cailab_2023a</strain>
    </source>
</reference>
<evidence type="ECO:0000256" key="6">
    <source>
        <dbReference type="ARBA" id="ARBA00023040"/>
    </source>
</evidence>
<organism evidence="14">
    <name type="scientific">Menopon gallinae</name>
    <name type="common">poultry shaft louse</name>
    <dbReference type="NCBI Taxonomy" id="328185"/>
    <lineage>
        <taxon>Eukaryota</taxon>
        <taxon>Metazoa</taxon>
        <taxon>Ecdysozoa</taxon>
        <taxon>Arthropoda</taxon>
        <taxon>Hexapoda</taxon>
        <taxon>Insecta</taxon>
        <taxon>Pterygota</taxon>
        <taxon>Neoptera</taxon>
        <taxon>Paraneoptera</taxon>
        <taxon>Psocodea</taxon>
        <taxon>Troctomorpha</taxon>
        <taxon>Phthiraptera</taxon>
        <taxon>Amblycera</taxon>
        <taxon>Menoponidae</taxon>
        <taxon>Menopon</taxon>
    </lineage>
</organism>
<protein>
    <recommendedName>
        <fullName evidence="13">G-protein coupled receptors family 1 profile domain-containing protein</fullName>
    </recommendedName>
</protein>
<feature type="domain" description="G-protein coupled receptors family 1 profile" evidence="13">
    <location>
        <begin position="57"/>
        <end position="330"/>
    </location>
</feature>
<evidence type="ECO:0000256" key="1">
    <source>
        <dbReference type="ARBA" id="ARBA00004651"/>
    </source>
</evidence>
<sequence length="372" mass="42320">MLEKDMAQLEELAGNATVVPAFKTVGYHGFHKRPPYRHLSVTGQTIVTTLYLIGIIGNVAAFYILNKEKKMKHKNKKHSLMLKCLIGNDLVALLGMLIQMYVQLYLPAEISASHLSCVFRVIWRWFGLASGCLAIVMAVERWIALTHPFFYQKNVTYNGILKAILLLWSVALALVCMPFIGFGLYFDTETKTCRRYRMAVKPVDIAYAYVFFLFGIILCMGISCANLSVTRSLCHPPRSCNRVVGHRISRNFKRQVSSLKVECISSSTPGEVAFARLMVALSVSFLVCWLPQLLSIPLAQFAPSNPKSIMFFRIADILMAIHFTLDPYIYVLLHHHFSCLKVTFEWLPRHCCCIRSEEVKDDDEPSTERFTM</sequence>
<feature type="transmembrane region" description="Helical" evidence="12">
    <location>
        <begin position="45"/>
        <end position="65"/>
    </location>
</feature>
<comment type="subcellular location">
    <subcellularLocation>
        <location evidence="1">Cell membrane</location>
        <topology evidence="1">Multi-pass membrane protein</topology>
    </subcellularLocation>
</comment>
<dbReference type="GO" id="GO:0007189">
    <property type="term" value="P:adenylate cyclase-activating G protein-coupled receptor signaling pathway"/>
    <property type="evidence" value="ECO:0007669"/>
    <property type="project" value="TreeGrafter"/>
</dbReference>
<keyword evidence="3" id="KW-1003">Cell membrane</keyword>
<feature type="transmembrane region" description="Helical" evidence="12">
    <location>
        <begin position="122"/>
        <end position="143"/>
    </location>
</feature>
<evidence type="ECO:0000259" key="13">
    <source>
        <dbReference type="PROSITE" id="PS50262"/>
    </source>
</evidence>
<feature type="transmembrane region" description="Helical" evidence="12">
    <location>
        <begin position="314"/>
        <end position="333"/>
    </location>
</feature>
<dbReference type="PANTHER" id="PTHR11866">
    <property type="entry name" value="G-PROTEIN COUPLED RECEPTOR FAMILY 1 MEMBER"/>
    <property type="match status" value="1"/>
</dbReference>
<feature type="transmembrane region" description="Helical" evidence="12">
    <location>
        <begin position="164"/>
        <end position="186"/>
    </location>
</feature>
<keyword evidence="4 11" id="KW-0812">Transmembrane</keyword>
<accession>A0AAW2I0Y6</accession>
<keyword evidence="8 11" id="KW-0675">Receptor</keyword>
<evidence type="ECO:0000256" key="11">
    <source>
        <dbReference type="RuleBase" id="RU000688"/>
    </source>
</evidence>
<evidence type="ECO:0000256" key="9">
    <source>
        <dbReference type="ARBA" id="ARBA00023180"/>
    </source>
</evidence>
<dbReference type="GO" id="GO:0004930">
    <property type="term" value="F:G protein-coupled receptor activity"/>
    <property type="evidence" value="ECO:0007669"/>
    <property type="project" value="UniProtKB-KW"/>
</dbReference>
<name>A0AAW2I0Y6_9NEOP</name>
<dbReference type="GO" id="GO:0007204">
    <property type="term" value="P:positive regulation of cytosolic calcium ion concentration"/>
    <property type="evidence" value="ECO:0007669"/>
    <property type="project" value="TreeGrafter"/>
</dbReference>
<dbReference type="InterPro" id="IPR017452">
    <property type="entry name" value="GPCR_Rhodpsn_7TM"/>
</dbReference>
<evidence type="ECO:0000256" key="2">
    <source>
        <dbReference type="ARBA" id="ARBA00010663"/>
    </source>
</evidence>
<keyword evidence="9" id="KW-0325">Glycoprotein</keyword>